<keyword evidence="13 15" id="KW-0503">Monooxygenase</keyword>
<dbReference type="PROSITE" id="PS00086">
    <property type="entry name" value="CYTOCHROME_P450"/>
    <property type="match status" value="1"/>
</dbReference>
<keyword evidence="3 15" id="KW-0813">Transport</keyword>
<evidence type="ECO:0000256" key="15">
    <source>
        <dbReference type="PIRNR" id="PIRNR000209"/>
    </source>
</evidence>
<evidence type="ECO:0000256" key="12">
    <source>
        <dbReference type="ARBA" id="ARBA00023004"/>
    </source>
</evidence>
<dbReference type="InterPro" id="IPR017938">
    <property type="entry name" value="Riboflavin_synthase-like_b-brl"/>
</dbReference>
<dbReference type="Pfam" id="PF00258">
    <property type="entry name" value="Flavodoxin_1"/>
    <property type="match status" value="1"/>
</dbReference>
<evidence type="ECO:0000256" key="1">
    <source>
        <dbReference type="ARBA" id="ARBA00001971"/>
    </source>
</evidence>
<evidence type="ECO:0000256" key="7">
    <source>
        <dbReference type="ARBA" id="ARBA00022723"/>
    </source>
</evidence>
<reference evidence="19 20" key="1">
    <citation type="submission" date="2019-12" db="EMBL/GenBank/DDBJ databases">
        <title>Draft genome sequence of the ascomycete Xylaria multiplex DSM 110363.</title>
        <authorList>
            <person name="Buettner E."/>
            <person name="Kellner H."/>
        </authorList>
    </citation>
    <scope>NUCLEOTIDE SEQUENCE [LARGE SCALE GENOMIC DNA]</scope>
    <source>
        <strain evidence="19 20">DSM 110363</strain>
    </source>
</reference>
<proteinExistence type="inferred from homology"/>
<evidence type="ECO:0000256" key="11">
    <source>
        <dbReference type="ARBA" id="ARBA00023002"/>
    </source>
</evidence>
<keyword evidence="9 15" id="KW-0521">NADP</keyword>
<dbReference type="PANTHER" id="PTHR19384">
    <property type="entry name" value="NITRIC OXIDE SYNTHASE-RELATED"/>
    <property type="match status" value="1"/>
</dbReference>
<feature type="domain" description="Flavodoxin-like" evidence="17">
    <location>
        <begin position="494"/>
        <end position="633"/>
    </location>
</feature>
<evidence type="ECO:0000256" key="9">
    <source>
        <dbReference type="ARBA" id="ARBA00022857"/>
    </source>
</evidence>
<keyword evidence="5 15" id="KW-0285">Flavoprotein</keyword>
<dbReference type="InterPro" id="IPR023173">
    <property type="entry name" value="NADPH_Cyt_P450_Rdtase_alpha"/>
</dbReference>
<keyword evidence="7 15" id="KW-0479">Metal-binding</keyword>
<evidence type="ECO:0000256" key="5">
    <source>
        <dbReference type="ARBA" id="ARBA00022630"/>
    </source>
</evidence>
<evidence type="ECO:0000313" key="20">
    <source>
        <dbReference type="Proteomes" id="UP000481858"/>
    </source>
</evidence>
<comment type="caution">
    <text evidence="19">The sequence shown here is derived from an EMBL/GenBank/DDBJ whole genome shotgun (WGS) entry which is preliminary data.</text>
</comment>
<dbReference type="SUPFAM" id="SSF52343">
    <property type="entry name" value="Ferredoxin reductase-like, C-terminal NADP-linked domain"/>
    <property type="match status" value="1"/>
</dbReference>
<dbReference type="PANTHER" id="PTHR19384:SF127">
    <property type="entry name" value="BIFUNCTIONAL CYTOCHROME P450_NADPH--P450 REDUCTASE"/>
    <property type="match status" value="1"/>
</dbReference>
<dbReference type="InterPro" id="IPR001709">
    <property type="entry name" value="Flavoprot_Pyr_Nucl_cyt_Rdtase"/>
</dbReference>
<comment type="catalytic activity">
    <reaction evidence="14 15">
        <text>2 oxidized [cytochrome P450] + NADPH = 2 reduced [cytochrome P450] + NADP(+) + H(+)</text>
        <dbReference type="Rhea" id="RHEA:24040"/>
        <dbReference type="Rhea" id="RHEA-COMP:14627"/>
        <dbReference type="Rhea" id="RHEA-COMP:14628"/>
        <dbReference type="ChEBI" id="CHEBI:15378"/>
        <dbReference type="ChEBI" id="CHEBI:55376"/>
        <dbReference type="ChEBI" id="CHEBI:57783"/>
        <dbReference type="ChEBI" id="CHEBI:58349"/>
        <dbReference type="ChEBI" id="CHEBI:60344"/>
        <dbReference type="EC" id="1.6.2.4"/>
    </reaction>
</comment>
<organism evidence="19 20">
    <name type="scientific">Xylaria multiplex</name>
    <dbReference type="NCBI Taxonomy" id="323545"/>
    <lineage>
        <taxon>Eukaryota</taxon>
        <taxon>Fungi</taxon>
        <taxon>Dikarya</taxon>
        <taxon>Ascomycota</taxon>
        <taxon>Pezizomycotina</taxon>
        <taxon>Sordariomycetes</taxon>
        <taxon>Xylariomycetidae</taxon>
        <taxon>Xylariales</taxon>
        <taxon>Xylariaceae</taxon>
        <taxon>Xylaria</taxon>
    </lineage>
</organism>
<name>A0A7C8MLG9_9PEZI</name>
<evidence type="ECO:0000256" key="8">
    <source>
        <dbReference type="ARBA" id="ARBA00022827"/>
    </source>
</evidence>
<dbReference type="InterPro" id="IPR001094">
    <property type="entry name" value="Flavdoxin-like"/>
</dbReference>
<comment type="cofactor">
    <cofactor evidence="1 15 16">
        <name>heme</name>
        <dbReference type="ChEBI" id="CHEBI:30413"/>
    </cofactor>
</comment>
<dbReference type="InterPro" id="IPR039261">
    <property type="entry name" value="FNR_nucleotide-bd"/>
</dbReference>
<dbReference type="Gene3D" id="1.20.990.10">
    <property type="entry name" value="NADPH-cytochrome p450 Reductase, Chain A, domain 3"/>
    <property type="match status" value="1"/>
</dbReference>
<dbReference type="EC" id="1.6.2.4" evidence="15"/>
<dbReference type="AlphaFoldDB" id="A0A7C8MLG9"/>
<feature type="domain" description="FAD-binding FR-type" evidence="18">
    <location>
        <begin position="666"/>
        <end position="902"/>
    </location>
</feature>
<comment type="cofactor">
    <cofactor evidence="15">
        <name>FAD</name>
        <dbReference type="ChEBI" id="CHEBI:57692"/>
    </cofactor>
    <cofactor evidence="15">
        <name>FMN</name>
        <dbReference type="ChEBI" id="CHEBI:58210"/>
    </cofactor>
</comment>
<dbReference type="PIRSF" id="PIRSF000209">
    <property type="entry name" value="Bifunctional_P450_P450R"/>
    <property type="match status" value="1"/>
</dbReference>
<dbReference type="GO" id="GO:0020037">
    <property type="term" value="F:heme binding"/>
    <property type="evidence" value="ECO:0007669"/>
    <property type="project" value="UniProtKB-UniRule"/>
</dbReference>
<dbReference type="OrthoDB" id="1470350at2759"/>
<dbReference type="GO" id="GO:0005829">
    <property type="term" value="C:cytosol"/>
    <property type="evidence" value="ECO:0007669"/>
    <property type="project" value="TreeGrafter"/>
</dbReference>
<evidence type="ECO:0000256" key="13">
    <source>
        <dbReference type="ARBA" id="ARBA00023033"/>
    </source>
</evidence>
<keyword evidence="10 15" id="KW-0249">Electron transport</keyword>
<evidence type="ECO:0000259" key="17">
    <source>
        <dbReference type="PROSITE" id="PS50902"/>
    </source>
</evidence>
<dbReference type="Gene3D" id="2.40.30.10">
    <property type="entry name" value="Translation factors"/>
    <property type="match status" value="1"/>
</dbReference>
<evidence type="ECO:0000256" key="10">
    <source>
        <dbReference type="ARBA" id="ARBA00022982"/>
    </source>
</evidence>
<dbReference type="Gene3D" id="1.10.630.10">
    <property type="entry name" value="Cytochrome P450"/>
    <property type="match status" value="1"/>
</dbReference>
<keyword evidence="8 15" id="KW-0274">FAD</keyword>
<dbReference type="SUPFAM" id="SSF48264">
    <property type="entry name" value="Cytochrome P450"/>
    <property type="match status" value="1"/>
</dbReference>
<evidence type="ECO:0000256" key="6">
    <source>
        <dbReference type="ARBA" id="ARBA00022643"/>
    </source>
</evidence>
<evidence type="ECO:0000313" key="19">
    <source>
        <dbReference type="EMBL" id="KAF2968072.1"/>
    </source>
</evidence>
<dbReference type="GO" id="GO:0003958">
    <property type="term" value="F:NADPH-hemoprotein reductase activity"/>
    <property type="evidence" value="ECO:0007669"/>
    <property type="project" value="UniProtKB-UniRule"/>
</dbReference>
<dbReference type="Proteomes" id="UP000481858">
    <property type="component" value="Unassembled WGS sequence"/>
</dbReference>
<dbReference type="EC" id="1.14.14.1" evidence="15"/>
<dbReference type="InterPro" id="IPR023206">
    <property type="entry name" value="Bifunctional_P450_P450_red"/>
</dbReference>
<gene>
    <name evidence="19" type="ORF">GQX73_g5486</name>
</gene>
<feature type="binding site" description="axial binding residue" evidence="16">
    <location>
        <position position="401"/>
    </location>
    <ligand>
        <name>heme</name>
        <dbReference type="ChEBI" id="CHEBI:30413"/>
    </ligand>
    <ligandPart>
        <name>Fe</name>
        <dbReference type="ChEBI" id="CHEBI:18248"/>
    </ligandPart>
</feature>
<dbReference type="InterPro" id="IPR001433">
    <property type="entry name" value="OxRdtase_FAD/NAD-bd"/>
</dbReference>
<dbReference type="SUPFAM" id="SSF52218">
    <property type="entry name" value="Flavoproteins"/>
    <property type="match status" value="1"/>
</dbReference>
<dbReference type="PRINTS" id="PR00369">
    <property type="entry name" value="FLAVODOXIN"/>
</dbReference>
<dbReference type="InterPro" id="IPR029039">
    <property type="entry name" value="Flavoprotein-like_sf"/>
</dbReference>
<evidence type="ECO:0000256" key="16">
    <source>
        <dbReference type="PIRSR" id="PIRSR000209-1"/>
    </source>
</evidence>
<dbReference type="InParanoid" id="A0A7C8MLG9"/>
<dbReference type="InterPro" id="IPR017927">
    <property type="entry name" value="FAD-bd_FR_type"/>
</dbReference>
<dbReference type="InterPro" id="IPR001128">
    <property type="entry name" value="Cyt_P450"/>
</dbReference>
<evidence type="ECO:0000259" key="18">
    <source>
        <dbReference type="PROSITE" id="PS51384"/>
    </source>
</evidence>
<keyword evidence="12 15" id="KW-0408">Iron</keyword>
<dbReference type="Gene3D" id="3.40.50.80">
    <property type="entry name" value="Nucleotide-binding domain of ferredoxin-NADP reductase (FNR) module"/>
    <property type="match status" value="1"/>
</dbReference>
<keyword evidence="4 15" id="KW-0349">Heme</keyword>
<dbReference type="InterPro" id="IPR036396">
    <property type="entry name" value="Cyt_P450_sf"/>
</dbReference>
<keyword evidence="6 15" id="KW-0288">FMN</keyword>
<keyword evidence="11 15" id="KW-0560">Oxidoreductase</keyword>
<dbReference type="Pfam" id="PF00067">
    <property type="entry name" value="p450"/>
    <property type="match status" value="2"/>
</dbReference>
<keyword evidence="20" id="KW-1185">Reference proteome</keyword>
<dbReference type="GO" id="GO:0010181">
    <property type="term" value="F:FMN binding"/>
    <property type="evidence" value="ECO:0007669"/>
    <property type="project" value="UniProtKB-UniRule"/>
</dbReference>
<dbReference type="InterPro" id="IPR003097">
    <property type="entry name" value="CysJ-like_FAD-binding"/>
</dbReference>
<dbReference type="SUPFAM" id="SSF63380">
    <property type="entry name" value="Riboflavin synthase domain-like"/>
    <property type="match status" value="1"/>
</dbReference>
<dbReference type="Pfam" id="PF00175">
    <property type="entry name" value="NAD_binding_1"/>
    <property type="match status" value="1"/>
</dbReference>
<comment type="similarity">
    <text evidence="2 15">In the N-terminal section; belongs to the cytochrome P450 family.</text>
</comment>
<dbReference type="Pfam" id="PF00667">
    <property type="entry name" value="FAD_binding_1"/>
    <property type="match status" value="1"/>
</dbReference>
<evidence type="ECO:0000256" key="2">
    <source>
        <dbReference type="ARBA" id="ARBA00010018"/>
    </source>
</evidence>
<dbReference type="PROSITE" id="PS50902">
    <property type="entry name" value="FLAVODOXIN_LIKE"/>
    <property type="match status" value="1"/>
</dbReference>
<dbReference type="InterPro" id="IPR008254">
    <property type="entry name" value="Flavodoxin/NO_synth"/>
</dbReference>
<evidence type="ECO:0000256" key="14">
    <source>
        <dbReference type="ARBA" id="ARBA00049342"/>
    </source>
</evidence>
<evidence type="ECO:0000256" key="3">
    <source>
        <dbReference type="ARBA" id="ARBA00022448"/>
    </source>
</evidence>
<protein>
    <recommendedName>
        <fullName evidence="15">Bifunctional cytochrome P450/NADPH--P450 reductase</fullName>
    </recommendedName>
    <domain>
        <recommendedName>
            <fullName evidence="15">Cytochrome P450</fullName>
            <ecNumber evidence="15">1.14.14.1</ecNumber>
        </recommendedName>
    </domain>
    <domain>
        <recommendedName>
            <fullName evidence="15">NADPH--cytochrome P450 reductase</fullName>
            <ecNumber evidence="15">1.6.2.4</ecNumber>
        </recommendedName>
    </domain>
</protein>
<dbReference type="PROSITE" id="PS51384">
    <property type="entry name" value="FAD_FR"/>
    <property type="match status" value="1"/>
</dbReference>
<dbReference type="CDD" id="cd11068">
    <property type="entry name" value="CYP120A1"/>
    <property type="match status" value="1"/>
</dbReference>
<dbReference type="InterPro" id="IPR017972">
    <property type="entry name" value="Cyt_P450_CS"/>
</dbReference>
<dbReference type="PRINTS" id="PR00371">
    <property type="entry name" value="FPNCR"/>
</dbReference>
<dbReference type="CDD" id="cd06206">
    <property type="entry name" value="bifunctional_CYPOR"/>
    <property type="match status" value="1"/>
</dbReference>
<dbReference type="GO" id="GO:0050660">
    <property type="term" value="F:flavin adenine dinucleotide binding"/>
    <property type="evidence" value="ECO:0007669"/>
    <property type="project" value="TreeGrafter"/>
</dbReference>
<dbReference type="GO" id="GO:0005506">
    <property type="term" value="F:iron ion binding"/>
    <property type="evidence" value="ECO:0007669"/>
    <property type="project" value="UniProtKB-UniRule"/>
</dbReference>
<dbReference type="EMBL" id="WUBL01000057">
    <property type="protein sequence ID" value="KAF2968072.1"/>
    <property type="molecule type" value="Genomic_DNA"/>
</dbReference>
<comment type="catalytic activity">
    <reaction evidence="15">
        <text>an organic molecule + reduced [NADPH--hemoprotein reductase] + O2 = an alcohol + oxidized [NADPH--hemoprotein reductase] + H2O + H(+)</text>
        <dbReference type="Rhea" id="RHEA:17149"/>
        <dbReference type="Rhea" id="RHEA-COMP:11964"/>
        <dbReference type="Rhea" id="RHEA-COMP:11965"/>
        <dbReference type="ChEBI" id="CHEBI:15377"/>
        <dbReference type="ChEBI" id="CHEBI:15378"/>
        <dbReference type="ChEBI" id="CHEBI:15379"/>
        <dbReference type="ChEBI" id="CHEBI:30879"/>
        <dbReference type="ChEBI" id="CHEBI:57618"/>
        <dbReference type="ChEBI" id="CHEBI:58210"/>
        <dbReference type="ChEBI" id="CHEBI:142491"/>
        <dbReference type="EC" id="1.14.14.1"/>
    </reaction>
</comment>
<sequence length="1065" mass="119163">MECPYKAGGSAGTQQQHGVNEDAIVPIPQPPPHWFTRNLPEMDQSFPVSTFWRLAAIYGDIFKLDLVARKAVVVSSYELINEVMDESRFRKNPTGPLKELRALLGDGLFTAYWDEQNWHKAHRILMPVFGPMQIRKMFPDMIDCKLAFDMIGICGFGYRFNSFYRDEIHPFAQQMAAALIEAGKRANRPQVENYLRIKSAEELNNNIQSMWKLCDDLVAERKRNPKPDARDLLNTMLNASDPQTGEKLSDENIRFNMVTFLVAGHETTSGTLSFLFYLLLKYPETYYKAQQEVDRVLGDGVLKPEHLPQFKYIEACIRETMRFQGPIGILNIQPIEDTVIGGKYRVSTDETIICSIQGLHRDRRVWGEDADVFRPERLLNGGWEKLPPNAWKPFGNGARACIGRFFAEQEMIIATAMILQRFQVSMVNPSYNLVLKSTLTVKPDGFRMKVVRRPGKSQMVGIPGDLQQAADEVVHDKHEAVPGSLKESRTGQSLLILYGSNAGTCRYFAEDLETAARDRGFNPTVKTMDEGTEQLPKDTPVAIITPSYEGKPADNAKKFVAWLEAGKADSLQGVQYAVFGSGNSEWMNTYHRIPKLVDEVMPKLGAKRLIQAKFVDVKEDPTGPWEDWRDELLVFFSGGSQLVAATAPELKVTVEKPETVDLLAGESISTGLVKVNKQIAGPEVGSAKRHIEVELPEGVTYEPGDYLVVLPTNPPDIIRRVASRFGLNMDDIITVKGTSKAFLTSGGPSTVVEILGSRVELGTLASKRQIEAIAKTAEGDDQRKLQDLTSSEDSFAKEIIDKRMSVLELLEDYPSAKLSFAAYLDMLRPLAPRQYSISSSPLAALSGRSEVASLTYDVHSAPARSGNGRLFQGVASTYLATRTAGSRIRCFVRRSNTGFHLPNDPSTPIIMIAAGTGLAPMRGFIQQRAFIAGNNQNSLGPALLYFGCRDYESDFLYTDELSEWENLGAVQVRPAFSRRGPPHADGKGGYKYTHERMWEEKEEIRDLFRRGAKIFVCGSASKLAKSTNEVTKRIWRFAFPDKSEEDAQQWLDSIREVRYVSDVFD</sequence>
<accession>A0A7C8MLG9</accession>
<dbReference type="GO" id="GO:0070330">
    <property type="term" value="F:aromatase activity"/>
    <property type="evidence" value="ECO:0007669"/>
    <property type="project" value="UniProtKB-UniRule"/>
</dbReference>
<dbReference type="Gene3D" id="3.40.50.360">
    <property type="match status" value="1"/>
</dbReference>
<evidence type="ECO:0000256" key="4">
    <source>
        <dbReference type="ARBA" id="ARBA00022617"/>
    </source>
</evidence>